<dbReference type="NCBIfam" id="TIGR02432">
    <property type="entry name" value="lysidine_TilS_N"/>
    <property type="match status" value="1"/>
</dbReference>
<evidence type="ECO:0000313" key="8">
    <source>
        <dbReference type="EMBL" id="WCT77078.1"/>
    </source>
</evidence>
<gene>
    <name evidence="6 8" type="primary">tilS</name>
    <name evidence="8" type="ORF">PQ457_14305</name>
</gene>
<sequence length="317" mass="33467">MQLSAERFAQSLAQVWPEGTRDPALKLGIAVSGGPDSLGLLLLAAAARPGGVCAATVDHGLRAESAAEAAQVAAVCRDLDVPHETLRVLVEPGNVQSEARAARYAALADWMSREGVAALATAHHADDQAETLVMRLNRASGVAGLAGVRERGWVPGAEHLLIRPVLGWRRAELAAVVGDAGLVAADDPSNRNTAFDRVRVRQGLAGADWLDVGAWARSAENLADADAALDWAADREYGARVVREGLGVNYRPAAPRAIAMRVIARIVEEIDGHPPRGNTVARAFDALLARQPVSIGDVVARPGPGVWSFMKAPKRRV</sequence>
<evidence type="ECO:0000256" key="1">
    <source>
        <dbReference type="ARBA" id="ARBA00022598"/>
    </source>
</evidence>
<name>A0ABY7TVP6_9SPHN</name>
<dbReference type="HAMAP" id="MF_01161">
    <property type="entry name" value="tRNA_Ile_lys_synt"/>
    <property type="match status" value="1"/>
</dbReference>
<comment type="similarity">
    <text evidence="6">Belongs to the tRNA(Ile)-lysidine synthase family.</text>
</comment>
<dbReference type="InterPro" id="IPR014729">
    <property type="entry name" value="Rossmann-like_a/b/a_fold"/>
</dbReference>
<evidence type="ECO:0000256" key="5">
    <source>
        <dbReference type="ARBA" id="ARBA00048539"/>
    </source>
</evidence>
<evidence type="ECO:0000256" key="4">
    <source>
        <dbReference type="ARBA" id="ARBA00022840"/>
    </source>
</evidence>
<dbReference type="InterPro" id="IPR011063">
    <property type="entry name" value="TilS/TtcA_N"/>
</dbReference>
<dbReference type="Pfam" id="PF01171">
    <property type="entry name" value="ATP_bind_3"/>
    <property type="match status" value="1"/>
</dbReference>
<dbReference type="EMBL" id="CP117417">
    <property type="protein sequence ID" value="WCT77078.1"/>
    <property type="molecule type" value="Genomic_DNA"/>
</dbReference>
<comment type="catalytic activity">
    <reaction evidence="5 6">
        <text>cytidine(34) in tRNA(Ile2) + L-lysine + ATP = lysidine(34) in tRNA(Ile2) + AMP + diphosphate + H(+)</text>
        <dbReference type="Rhea" id="RHEA:43744"/>
        <dbReference type="Rhea" id="RHEA-COMP:10625"/>
        <dbReference type="Rhea" id="RHEA-COMP:10670"/>
        <dbReference type="ChEBI" id="CHEBI:15378"/>
        <dbReference type="ChEBI" id="CHEBI:30616"/>
        <dbReference type="ChEBI" id="CHEBI:32551"/>
        <dbReference type="ChEBI" id="CHEBI:33019"/>
        <dbReference type="ChEBI" id="CHEBI:82748"/>
        <dbReference type="ChEBI" id="CHEBI:83665"/>
        <dbReference type="ChEBI" id="CHEBI:456215"/>
        <dbReference type="EC" id="6.3.4.19"/>
    </reaction>
</comment>
<reference evidence="8 9" key="1">
    <citation type="submission" date="2023-02" db="EMBL/GenBank/DDBJ databases">
        <title>Genome sequence of Novosphingobium humi KACC 19094.</title>
        <authorList>
            <person name="Kim S."/>
            <person name="Heo J."/>
            <person name="Kwon S.-W."/>
        </authorList>
    </citation>
    <scope>NUCLEOTIDE SEQUENCE [LARGE SCALE GENOMIC DNA]</scope>
    <source>
        <strain evidence="8 9">KACC 19094</strain>
    </source>
</reference>
<keyword evidence="2 6" id="KW-0819">tRNA processing</keyword>
<dbReference type="SUPFAM" id="SSF52402">
    <property type="entry name" value="Adenine nucleotide alpha hydrolases-like"/>
    <property type="match status" value="1"/>
</dbReference>
<evidence type="ECO:0000259" key="7">
    <source>
        <dbReference type="Pfam" id="PF01171"/>
    </source>
</evidence>
<dbReference type="InterPro" id="IPR012094">
    <property type="entry name" value="tRNA_Ile_lys_synt"/>
</dbReference>
<keyword evidence="3 6" id="KW-0547">Nucleotide-binding</keyword>
<dbReference type="Gene3D" id="3.40.50.620">
    <property type="entry name" value="HUPs"/>
    <property type="match status" value="1"/>
</dbReference>
<accession>A0ABY7TVP6</accession>
<evidence type="ECO:0000256" key="6">
    <source>
        <dbReference type="HAMAP-Rule" id="MF_01161"/>
    </source>
</evidence>
<dbReference type="EC" id="6.3.4.19" evidence="6"/>
<evidence type="ECO:0000313" key="9">
    <source>
        <dbReference type="Proteomes" id="UP001218231"/>
    </source>
</evidence>
<evidence type="ECO:0000256" key="2">
    <source>
        <dbReference type="ARBA" id="ARBA00022694"/>
    </source>
</evidence>
<keyword evidence="4 6" id="KW-0067">ATP-binding</keyword>
<dbReference type="RefSeq" id="WP_273617472.1">
    <property type="nucleotide sequence ID" value="NZ_CP117417.1"/>
</dbReference>
<dbReference type="CDD" id="cd01992">
    <property type="entry name" value="TilS_N"/>
    <property type="match status" value="1"/>
</dbReference>
<dbReference type="GO" id="GO:0032267">
    <property type="term" value="F:tRNA(Ile)-lysidine synthase activity"/>
    <property type="evidence" value="ECO:0007669"/>
    <property type="project" value="UniProtKB-EC"/>
</dbReference>
<protein>
    <recommendedName>
        <fullName evidence="6">tRNA(Ile)-lysidine synthase</fullName>
        <ecNumber evidence="6">6.3.4.19</ecNumber>
    </recommendedName>
    <alternativeName>
        <fullName evidence="6">tRNA(Ile)-2-lysyl-cytidine synthase</fullName>
    </alternativeName>
    <alternativeName>
        <fullName evidence="6">tRNA(Ile)-lysidine synthetase</fullName>
    </alternativeName>
</protein>
<dbReference type="InterPro" id="IPR012795">
    <property type="entry name" value="tRNA_Ile_lys_synt_N"/>
</dbReference>
<feature type="binding site" evidence="6">
    <location>
        <begin position="32"/>
        <end position="37"/>
    </location>
    <ligand>
        <name>ATP</name>
        <dbReference type="ChEBI" id="CHEBI:30616"/>
    </ligand>
</feature>
<dbReference type="PANTHER" id="PTHR43033">
    <property type="entry name" value="TRNA(ILE)-LYSIDINE SYNTHASE-RELATED"/>
    <property type="match status" value="1"/>
</dbReference>
<keyword evidence="6" id="KW-0963">Cytoplasm</keyword>
<organism evidence="8 9">
    <name type="scientific">Novosphingobium humi</name>
    <dbReference type="NCBI Taxonomy" id="2282397"/>
    <lineage>
        <taxon>Bacteria</taxon>
        <taxon>Pseudomonadati</taxon>
        <taxon>Pseudomonadota</taxon>
        <taxon>Alphaproteobacteria</taxon>
        <taxon>Sphingomonadales</taxon>
        <taxon>Sphingomonadaceae</taxon>
        <taxon>Novosphingobium</taxon>
    </lineage>
</organism>
<dbReference type="PANTHER" id="PTHR43033:SF5">
    <property type="entry name" value="TRNA(ILE)-LYSIDINE SYNTHETASE"/>
    <property type="match status" value="1"/>
</dbReference>
<keyword evidence="9" id="KW-1185">Reference proteome</keyword>
<evidence type="ECO:0000256" key="3">
    <source>
        <dbReference type="ARBA" id="ARBA00022741"/>
    </source>
</evidence>
<comment type="function">
    <text evidence="6">Ligates lysine onto the cytidine present at position 34 of the AUA codon-specific tRNA(Ile) that contains the anticodon CAU, in an ATP-dependent manner. Cytidine is converted to lysidine, thus changing the amino acid specificity of the tRNA from methionine to isoleucine.</text>
</comment>
<dbReference type="Proteomes" id="UP001218231">
    <property type="component" value="Chromosome"/>
</dbReference>
<comment type="domain">
    <text evidence="6">The N-terminal region contains the highly conserved SGGXDS motif, predicted to be a P-loop motif involved in ATP binding.</text>
</comment>
<keyword evidence="1 6" id="KW-0436">Ligase</keyword>
<comment type="subcellular location">
    <subcellularLocation>
        <location evidence="6">Cytoplasm</location>
    </subcellularLocation>
</comment>
<proteinExistence type="inferred from homology"/>
<feature type="domain" description="tRNA(Ile)-lysidine/2-thiocytidine synthase N-terminal" evidence="7">
    <location>
        <begin position="27"/>
        <end position="202"/>
    </location>
</feature>